<sequence length="392" mass="46804">MDRKIHLEIIYENNLDTDKFARMLDNKSQSYKFYWLEAILRLIIEMEGDLSFDQIINEMICDAWHTVTHYHLRLGPTVNGKSENFLEHAINVLNEHARDELSQNPSREELLLAINKNDDKLKNDKYRLTDYVPYKLLYPFLDDEGLTYLRKDQRGRLIAYMEQLTDEENLFYRIIDGSGLWKKVRVNNNWRKLIFDNYSVITSWIKYNKVQFLQDRNPGVPGIIYKISPESDNVRRLEKARDLWKTAVQITGQPIRDIYTGEKLNVERFDLDHFVPRSYIANDELWNLTPMSKNLNSSKNNKLPPWDKYFKGFAEYQFYLYQLIFAIEDTHGNTAFQNKFEKCRRYNLNSIWASESLYIKGNTEEQFINILEHNLKPVYDAAKLQGYDLWRL</sequence>
<dbReference type="Proteomes" id="UP000611629">
    <property type="component" value="Unassembled WGS sequence"/>
</dbReference>
<evidence type="ECO:0000313" key="3">
    <source>
        <dbReference type="Proteomes" id="UP000611629"/>
    </source>
</evidence>
<dbReference type="Gene3D" id="1.10.30.50">
    <property type="match status" value="1"/>
</dbReference>
<comment type="caution">
    <text evidence="2">The sequence shown here is derived from an EMBL/GenBank/DDBJ whole genome shotgun (WGS) entry which is preliminary data.</text>
</comment>
<keyword evidence="2" id="KW-0255">Endonuclease</keyword>
<dbReference type="EMBL" id="JACBNQ010000015">
    <property type="protein sequence ID" value="NYB74945.1"/>
    <property type="molecule type" value="Genomic_DNA"/>
</dbReference>
<gene>
    <name evidence="2" type="ORF">HZF24_12425</name>
</gene>
<accession>A0A974BLS2</accession>
<protein>
    <submittedName>
        <fullName evidence="2">HNH endonuclease</fullName>
    </submittedName>
</protein>
<dbReference type="Pfam" id="PF13395">
    <property type="entry name" value="HNH_4"/>
    <property type="match status" value="1"/>
</dbReference>
<dbReference type="GO" id="GO:0004519">
    <property type="term" value="F:endonuclease activity"/>
    <property type="evidence" value="ECO:0007669"/>
    <property type="project" value="UniProtKB-KW"/>
</dbReference>
<keyword evidence="2" id="KW-0540">Nuclease</keyword>
<name>A0A974BLS2_SEDHY</name>
<dbReference type="RefSeq" id="WP_179238648.1">
    <property type="nucleotide sequence ID" value="NZ_JACBNQ010000015.1"/>
</dbReference>
<dbReference type="InterPro" id="IPR003615">
    <property type="entry name" value="HNH_nuc"/>
</dbReference>
<dbReference type="AlphaFoldDB" id="A0A974BLS2"/>
<organism evidence="2 3">
    <name type="scientific">Sedimentibacter hydroxybenzoicus DSM 7310</name>
    <dbReference type="NCBI Taxonomy" id="1123245"/>
    <lineage>
        <taxon>Bacteria</taxon>
        <taxon>Bacillati</taxon>
        <taxon>Bacillota</taxon>
        <taxon>Tissierellia</taxon>
        <taxon>Sedimentibacter</taxon>
    </lineage>
</organism>
<keyword evidence="2" id="KW-0378">Hydrolase</keyword>
<reference evidence="2" key="1">
    <citation type="submission" date="2020-07" db="EMBL/GenBank/DDBJ databases">
        <title>Genomic analysis of a strain of Sedimentibacter Hydroxybenzoicus DSM7310.</title>
        <authorList>
            <person name="Ma S."/>
        </authorList>
    </citation>
    <scope>NUCLEOTIDE SEQUENCE</scope>
    <source>
        <strain evidence="2">DSM 7310</strain>
    </source>
</reference>
<feature type="domain" description="HNH nuclease" evidence="1">
    <location>
        <begin position="257"/>
        <end position="304"/>
    </location>
</feature>
<evidence type="ECO:0000259" key="1">
    <source>
        <dbReference type="Pfam" id="PF13395"/>
    </source>
</evidence>
<dbReference type="CDD" id="cd00085">
    <property type="entry name" value="HNHc"/>
    <property type="match status" value="1"/>
</dbReference>
<evidence type="ECO:0000313" key="2">
    <source>
        <dbReference type="EMBL" id="NYB74945.1"/>
    </source>
</evidence>
<keyword evidence="3" id="KW-1185">Reference proteome</keyword>
<proteinExistence type="predicted"/>